<comment type="caution">
    <text evidence="7">The sequence shown here is derived from an EMBL/GenBank/DDBJ whole genome shotgun (WGS) entry which is preliminary data.</text>
</comment>
<evidence type="ECO:0000256" key="6">
    <source>
        <dbReference type="SAM" id="Coils"/>
    </source>
</evidence>
<dbReference type="EMBL" id="JARAOO010000008">
    <property type="protein sequence ID" value="KAJ7960866.1"/>
    <property type="molecule type" value="Genomic_DNA"/>
</dbReference>
<evidence type="ECO:0000256" key="2">
    <source>
        <dbReference type="ARBA" id="ARBA00022741"/>
    </source>
</evidence>
<dbReference type="InterPro" id="IPR044986">
    <property type="entry name" value="KIF15/KIN-12"/>
</dbReference>
<keyword evidence="2" id="KW-0547">Nucleotide-binding</keyword>
<evidence type="ECO:0000256" key="4">
    <source>
        <dbReference type="ARBA" id="ARBA00023054"/>
    </source>
</evidence>
<dbReference type="GO" id="GO:0005874">
    <property type="term" value="C:microtubule"/>
    <property type="evidence" value="ECO:0007669"/>
    <property type="project" value="UniProtKB-KW"/>
</dbReference>
<evidence type="ECO:0000256" key="5">
    <source>
        <dbReference type="ARBA" id="ARBA00023175"/>
    </source>
</evidence>
<dbReference type="GO" id="GO:0005524">
    <property type="term" value="F:ATP binding"/>
    <property type="evidence" value="ECO:0007669"/>
    <property type="project" value="UniProtKB-KW"/>
</dbReference>
<feature type="coiled-coil region" evidence="6">
    <location>
        <begin position="592"/>
        <end position="678"/>
    </location>
</feature>
<dbReference type="PANTHER" id="PTHR37739:SF16">
    <property type="entry name" value="KINESIN-LIKE PROTEIN"/>
    <property type="match status" value="1"/>
</dbReference>
<dbReference type="PANTHER" id="PTHR37739">
    <property type="entry name" value="KINESIN-LIKE PROTEIN KIN-12D"/>
    <property type="match status" value="1"/>
</dbReference>
<organism evidence="7 8">
    <name type="scientific">Quillaja saponaria</name>
    <name type="common">Soap bark tree</name>
    <dbReference type="NCBI Taxonomy" id="32244"/>
    <lineage>
        <taxon>Eukaryota</taxon>
        <taxon>Viridiplantae</taxon>
        <taxon>Streptophyta</taxon>
        <taxon>Embryophyta</taxon>
        <taxon>Tracheophyta</taxon>
        <taxon>Spermatophyta</taxon>
        <taxon>Magnoliopsida</taxon>
        <taxon>eudicotyledons</taxon>
        <taxon>Gunneridae</taxon>
        <taxon>Pentapetalae</taxon>
        <taxon>rosids</taxon>
        <taxon>fabids</taxon>
        <taxon>Fabales</taxon>
        <taxon>Quillajaceae</taxon>
        <taxon>Quillaja</taxon>
    </lineage>
</organism>
<protein>
    <submittedName>
        <fullName evidence="7">Kinesin-like protein</fullName>
    </submittedName>
</protein>
<sequence>MSFCSPEIKTVLVNVGTTGESVRTLRFGQRVRSIKNEPLINEITEDDVNDLSDQIRQLKEELIRAKSNVHNSVGSKSGYFQGQKVRDSLNQLRVSLNRSLLLPHIDNDTDEEVNVDEDDVRKLFQQIDDLHSCEKNPRDISVIQDSSQISSAEESCEIDSHMTDSGEIETEEECPVKTLNKLPHEDHVALADNTSKALNSAFRNSISICCQSPILEGPLLSESPKIGNIQRKSIVISSSFLGSQNNVSDSPNFNKDVSRQSLRSSEHIRSSLQSSKIFPGPTESLAASLQRGLQIIDYHQRNSASIKSSASFSFEHLSPSLDGGPHTLLCASCQQKIPRSNSTGLEDSLKARTLAVEEAENLTDEVSKNLEILVTKASKREKELETVCKEQAVKIEQLNQLLLRSNLSDNHLAEIMEEKCEIKEVQEELVQRDSSFDNNEKESLLKEIQILKSKLQLYNDASIQLRKSGVFCQEIGDEEIEKERQRWTEMEGDWISLTDELRLDIESNRQQAEKMEMELRLEKKCTEELDDALKRAVLGHARFVEHYAELQEKYNDLASKYRAIMEGIAEVKKAAAKAGKKGHGSRFSKSLAAELSALRVEREREREVLKKENKSLKIQLRDTAEAVHAAGELLVRLREAEQAASVAEENFSKVQEDNEKLKKQMEKLKRKHKMEMITMKQYLAESRLPESALQPLYKDDSDAAQNNVISPV</sequence>
<evidence type="ECO:0000313" key="8">
    <source>
        <dbReference type="Proteomes" id="UP001163823"/>
    </source>
</evidence>
<evidence type="ECO:0000256" key="3">
    <source>
        <dbReference type="ARBA" id="ARBA00022840"/>
    </source>
</evidence>
<keyword evidence="1" id="KW-0493">Microtubule</keyword>
<evidence type="ECO:0000313" key="7">
    <source>
        <dbReference type="EMBL" id="KAJ7960866.1"/>
    </source>
</evidence>
<feature type="coiled-coil region" evidence="6">
    <location>
        <begin position="41"/>
        <end position="68"/>
    </location>
</feature>
<dbReference type="Proteomes" id="UP001163823">
    <property type="component" value="Chromosome 8"/>
</dbReference>
<keyword evidence="3" id="KW-0067">ATP-binding</keyword>
<proteinExistence type="predicted"/>
<keyword evidence="4 6" id="KW-0175">Coiled coil</keyword>
<reference evidence="7" key="1">
    <citation type="journal article" date="2023" name="Science">
        <title>Elucidation of the pathway for biosynthesis of saponin adjuvants from the soapbark tree.</title>
        <authorList>
            <person name="Reed J."/>
            <person name="Orme A."/>
            <person name="El-Demerdash A."/>
            <person name="Owen C."/>
            <person name="Martin L.B.B."/>
            <person name="Misra R.C."/>
            <person name="Kikuchi S."/>
            <person name="Rejzek M."/>
            <person name="Martin A.C."/>
            <person name="Harkess A."/>
            <person name="Leebens-Mack J."/>
            <person name="Louveau T."/>
            <person name="Stephenson M.J."/>
            <person name="Osbourn A."/>
        </authorList>
    </citation>
    <scope>NUCLEOTIDE SEQUENCE</scope>
    <source>
        <strain evidence="7">S10</strain>
    </source>
</reference>
<accession>A0AAD7PM54</accession>
<feature type="coiled-coil region" evidence="6">
    <location>
        <begin position="408"/>
        <end position="461"/>
    </location>
</feature>
<dbReference type="KEGG" id="qsa:O6P43_021253"/>
<keyword evidence="8" id="KW-1185">Reference proteome</keyword>
<dbReference type="AlphaFoldDB" id="A0AAD7PM54"/>
<keyword evidence="5" id="KW-0505">Motor protein</keyword>
<evidence type="ECO:0000256" key="1">
    <source>
        <dbReference type="ARBA" id="ARBA00022701"/>
    </source>
</evidence>
<name>A0AAD7PM54_QUISA</name>
<gene>
    <name evidence="7" type="ORF">O6P43_021253</name>
</gene>